<protein>
    <submittedName>
        <fullName evidence="6">Multidrug MFS transporter</fullName>
    </submittedName>
</protein>
<feature type="domain" description="Epoxide hydrolase N-terminal" evidence="5">
    <location>
        <begin position="14"/>
        <end position="107"/>
    </location>
</feature>
<dbReference type="PIRSF" id="PIRSF001112">
    <property type="entry name" value="Epoxide_hydrolase"/>
    <property type="match status" value="1"/>
</dbReference>
<evidence type="ECO:0000256" key="2">
    <source>
        <dbReference type="ARBA" id="ARBA00022797"/>
    </source>
</evidence>
<dbReference type="Proteomes" id="UP000216311">
    <property type="component" value="Unassembled WGS sequence"/>
</dbReference>
<reference evidence="6 7" key="1">
    <citation type="submission" date="2017-07" db="EMBL/GenBank/DDBJ databases">
        <title>Draft whole genome sequences of clinical Proprionibacteriaceae strains.</title>
        <authorList>
            <person name="Bernier A.-M."/>
            <person name="Bernard K."/>
            <person name="Domingo M.-C."/>
        </authorList>
    </citation>
    <scope>NUCLEOTIDE SEQUENCE [LARGE SCALE GENOMIC DNA]</scope>
    <source>
        <strain evidence="6 7">NML 130396</strain>
    </source>
</reference>
<evidence type="ECO:0000256" key="4">
    <source>
        <dbReference type="PIRSR" id="PIRSR001112-1"/>
    </source>
</evidence>
<dbReference type="PANTHER" id="PTHR21661">
    <property type="entry name" value="EPOXIDE HYDROLASE 1-RELATED"/>
    <property type="match status" value="1"/>
</dbReference>
<dbReference type="InterPro" id="IPR029058">
    <property type="entry name" value="AB_hydrolase_fold"/>
</dbReference>
<dbReference type="AlphaFoldDB" id="A0A255GRN5"/>
<feature type="active site" description="Nucleophile" evidence="4">
    <location>
        <position position="164"/>
    </location>
</feature>
<comment type="caution">
    <text evidence="6">The sequence shown here is derived from an EMBL/GenBank/DDBJ whole genome shotgun (WGS) entry which is preliminary data.</text>
</comment>
<dbReference type="Gene3D" id="3.40.50.1820">
    <property type="entry name" value="alpha/beta hydrolase"/>
    <property type="match status" value="1"/>
</dbReference>
<keyword evidence="3" id="KW-0378">Hydrolase</keyword>
<dbReference type="GO" id="GO:0004301">
    <property type="term" value="F:epoxide hydrolase activity"/>
    <property type="evidence" value="ECO:0007669"/>
    <property type="project" value="TreeGrafter"/>
</dbReference>
<evidence type="ECO:0000256" key="1">
    <source>
        <dbReference type="ARBA" id="ARBA00010088"/>
    </source>
</evidence>
<feature type="active site" description="Proton acceptor" evidence="4">
    <location>
        <position position="338"/>
    </location>
</feature>
<dbReference type="SUPFAM" id="SSF53474">
    <property type="entry name" value="alpha/beta-Hydrolases"/>
    <property type="match status" value="1"/>
</dbReference>
<comment type="similarity">
    <text evidence="1">Belongs to the peptidase S33 family.</text>
</comment>
<dbReference type="EMBL" id="NMVQ01000045">
    <property type="protein sequence ID" value="OYO18072.1"/>
    <property type="molecule type" value="Genomic_DNA"/>
</dbReference>
<gene>
    <name evidence="6" type="ORF">CGZ93_16045</name>
</gene>
<evidence type="ECO:0000313" key="7">
    <source>
        <dbReference type="Proteomes" id="UP000216311"/>
    </source>
</evidence>
<dbReference type="PRINTS" id="PR00412">
    <property type="entry name" value="EPOXHYDRLASE"/>
</dbReference>
<dbReference type="InterPro" id="IPR000639">
    <property type="entry name" value="Epox_hydrolase-like"/>
</dbReference>
<evidence type="ECO:0000256" key="3">
    <source>
        <dbReference type="ARBA" id="ARBA00022801"/>
    </source>
</evidence>
<accession>A0A255GRN5</accession>
<dbReference type="OrthoDB" id="4654311at2"/>
<keyword evidence="7" id="KW-1185">Reference proteome</keyword>
<dbReference type="InterPro" id="IPR010497">
    <property type="entry name" value="Epoxide_hydro_N"/>
</dbReference>
<proteinExistence type="inferred from homology"/>
<dbReference type="Pfam" id="PF06441">
    <property type="entry name" value="EHN"/>
    <property type="match status" value="1"/>
</dbReference>
<keyword evidence="2" id="KW-0058">Aromatic hydrocarbons catabolism</keyword>
<dbReference type="InterPro" id="IPR016292">
    <property type="entry name" value="Epoxide_hydrolase"/>
</dbReference>
<name>A0A255GRN5_9ACTN</name>
<sequence>MVSPPKRQEQPMDITPFTVDVSGEELAELHRRLDAARLPDGRESLAELLGHWRRLDWPAQQERINHTPQFLAEAGERTVHFARIRPERVTRGAVLLLHGWPDSLLRFEKVWDRLAGAGFDVVVPSLPGFGFSSGGAASSRDTAELFAGLMSELGHERFLVAAGDLGTGAVLALGRQHRQRLVGAHLLDIGYPSIPEQDLTSVEREWADFIAQWFATEGGYAHVQSTKPQIIGPALTDSPAGLAAWMFGFIEAGAVDGDVAAAFGGLDELLVNLSLYWFTRTGGSAADAYAADGWGGDTSRVEVPTAVLVAPRDSRPPREWCERQATVVRYTTLAEGGHFLPLECPQAYTDDLLAFADQLAGR</sequence>
<dbReference type="PANTHER" id="PTHR21661:SF35">
    <property type="entry name" value="EPOXIDE HYDROLASE"/>
    <property type="match status" value="1"/>
</dbReference>
<feature type="active site" description="Proton donor" evidence="4">
    <location>
        <position position="289"/>
    </location>
</feature>
<evidence type="ECO:0000313" key="6">
    <source>
        <dbReference type="EMBL" id="OYO18072.1"/>
    </source>
</evidence>
<organism evidence="6 7">
    <name type="scientific">Enemella dayhoffiae</name>
    <dbReference type="NCBI Taxonomy" id="2016507"/>
    <lineage>
        <taxon>Bacteria</taxon>
        <taxon>Bacillati</taxon>
        <taxon>Actinomycetota</taxon>
        <taxon>Actinomycetes</taxon>
        <taxon>Propionibacteriales</taxon>
        <taxon>Propionibacteriaceae</taxon>
        <taxon>Enemella</taxon>
    </lineage>
</organism>
<evidence type="ECO:0000259" key="5">
    <source>
        <dbReference type="Pfam" id="PF06441"/>
    </source>
</evidence>
<dbReference type="GO" id="GO:0097176">
    <property type="term" value="P:epoxide metabolic process"/>
    <property type="evidence" value="ECO:0007669"/>
    <property type="project" value="TreeGrafter"/>
</dbReference>